<proteinExistence type="predicted"/>
<keyword evidence="2" id="KW-1185">Reference proteome</keyword>
<dbReference type="Proteomes" id="UP001172386">
    <property type="component" value="Unassembled WGS sequence"/>
</dbReference>
<accession>A0ACC3AJ10</accession>
<gene>
    <name evidence="1" type="ORF">H2198_000829</name>
</gene>
<dbReference type="EMBL" id="JAPDRQ010000008">
    <property type="protein sequence ID" value="KAJ9663563.1"/>
    <property type="molecule type" value="Genomic_DNA"/>
</dbReference>
<name>A0ACC3AJ10_9EURO</name>
<feature type="non-terminal residue" evidence="1">
    <location>
        <position position="1"/>
    </location>
</feature>
<organism evidence="1 2">
    <name type="scientific">Neophaeococcomyces mojaviensis</name>
    <dbReference type="NCBI Taxonomy" id="3383035"/>
    <lineage>
        <taxon>Eukaryota</taxon>
        <taxon>Fungi</taxon>
        <taxon>Dikarya</taxon>
        <taxon>Ascomycota</taxon>
        <taxon>Pezizomycotina</taxon>
        <taxon>Eurotiomycetes</taxon>
        <taxon>Chaetothyriomycetidae</taxon>
        <taxon>Chaetothyriales</taxon>
        <taxon>Chaetothyriales incertae sedis</taxon>
        <taxon>Neophaeococcomyces</taxon>
    </lineage>
</organism>
<evidence type="ECO:0000313" key="1">
    <source>
        <dbReference type="EMBL" id="KAJ9663563.1"/>
    </source>
</evidence>
<sequence length="131" mass="14048">QGLDAIWTPVNIKVTGLQKDSSLGYIDYMIYQAQDTTIQGANVTWGAENTTIAQGNQDGLDTWILQAGGQDTHAIRGTHLSITAIATASKSRTMLAFFQQSGNDVRMYSRDVPNTGGLWSAAAQDPVTPST</sequence>
<reference evidence="1" key="1">
    <citation type="submission" date="2022-10" db="EMBL/GenBank/DDBJ databases">
        <title>Culturing micro-colonial fungi from biological soil crusts in the Mojave desert and describing Neophaeococcomyces mojavensis, and introducing the new genera and species Taxawa tesnikishii.</title>
        <authorList>
            <person name="Kurbessoian T."/>
            <person name="Stajich J.E."/>
        </authorList>
    </citation>
    <scope>NUCLEOTIDE SEQUENCE</scope>
    <source>
        <strain evidence="1">JES_112</strain>
    </source>
</reference>
<protein>
    <submittedName>
        <fullName evidence="1">Uncharacterized protein</fullName>
    </submittedName>
</protein>
<comment type="caution">
    <text evidence="1">The sequence shown here is derived from an EMBL/GenBank/DDBJ whole genome shotgun (WGS) entry which is preliminary data.</text>
</comment>
<evidence type="ECO:0000313" key="2">
    <source>
        <dbReference type="Proteomes" id="UP001172386"/>
    </source>
</evidence>